<evidence type="ECO:0000256" key="4">
    <source>
        <dbReference type="ARBA" id="ARBA00022729"/>
    </source>
</evidence>
<reference evidence="8" key="1">
    <citation type="journal article" date="2019" name="Int. J. Syst. Evol. Microbiol.">
        <title>The Global Catalogue of Microorganisms (GCM) 10K type strain sequencing project: providing services to taxonomists for standard genome sequencing and annotation.</title>
        <authorList>
            <consortium name="The Broad Institute Genomics Platform"/>
            <consortium name="The Broad Institute Genome Sequencing Center for Infectious Disease"/>
            <person name="Wu L."/>
            <person name="Ma J."/>
        </authorList>
    </citation>
    <scope>NUCLEOTIDE SEQUENCE [LARGE SCALE GENOMIC DNA]</scope>
    <source>
        <strain evidence="8">JCM 17839</strain>
    </source>
</reference>
<comment type="caution">
    <text evidence="7">The sequence shown here is derived from an EMBL/GenBank/DDBJ whole genome shotgun (WGS) entry which is preliminary data.</text>
</comment>
<keyword evidence="4 5" id="KW-0732">Signal</keyword>
<dbReference type="Proteomes" id="UP001500731">
    <property type="component" value="Unassembled WGS sequence"/>
</dbReference>
<dbReference type="PROSITE" id="PS51257">
    <property type="entry name" value="PROKAR_LIPOPROTEIN"/>
    <property type="match status" value="1"/>
</dbReference>
<protein>
    <submittedName>
        <fullName evidence="7">ABC transporter substrate-binding protein</fullName>
    </submittedName>
</protein>
<feature type="domain" description="Solute-binding protein family 5" evidence="6">
    <location>
        <begin position="81"/>
        <end position="418"/>
    </location>
</feature>
<sequence length="511" mass="53390">MKFSRLALAVAAIGLVATSLSACSSSTKSSNDTGLSSHVLTLSMPSAPPSLAVGSLDQGPSSYVWGSVYDSLLTRDLSGAVKPSAAEKYTVSPDGLTLTFAVRPSMKFSSGKPVDATAIAASLTFSSKAAASSAAFANVSSIKATGASTVTIKLRRPDTALPYQLAQAAGVIADPTTLGSEKAALDPLGSGPYVLDETATTNGSKYTLNLRSGYWNAQAYKFKKVVVNVISDATAQLNALKAGQLDITSLANPAQGQSLKAEGFAVKETAPSAWAGLVIADRAGEVQPALADVRVRQAINLAIDRNSIVEKLLGGVGKPVEQIYDPGTGAYDPALNKTYGFDVQKAKSLMKAAGYANGFTVSLPSSVLSQTVEPTLTQELGEIGIKTDWKPVPFDQVVSVLGSKTYPIYWFINGYNVPQIVTNDTLTPNGYLNPFQATDPHLTALLTTASGATTVDAADAAYRDVNKWSVQNAWFAPVFSLVQLVAVSKQVTFTPRATAGLLTVEQFQPAS</sequence>
<evidence type="ECO:0000256" key="3">
    <source>
        <dbReference type="ARBA" id="ARBA00022448"/>
    </source>
</evidence>
<evidence type="ECO:0000256" key="1">
    <source>
        <dbReference type="ARBA" id="ARBA00004196"/>
    </source>
</evidence>
<comment type="similarity">
    <text evidence="2">Belongs to the bacterial solute-binding protein 5 family.</text>
</comment>
<dbReference type="RefSeq" id="WP_345188817.1">
    <property type="nucleotide sequence ID" value="NZ_BAABGP010000026.1"/>
</dbReference>
<feature type="chain" id="PRO_5047164042" evidence="5">
    <location>
        <begin position="23"/>
        <end position="511"/>
    </location>
</feature>
<dbReference type="Gene3D" id="3.40.190.10">
    <property type="entry name" value="Periplasmic binding protein-like II"/>
    <property type="match status" value="1"/>
</dbReference>
<evidence type="ECO:0000256" key="5">
    <source>
        <dbReference type="SAM" id="SignalP"/>
    </source>
</evidence>
<keyword evidence="3" id="KW-0813">Transport</keyword>
<dbReference type="Gene3D" id="3.10.105.10">
    <property type="entry name" value="Dipeptide-binding Protein, Domain 3"/>
    <property type="match status" value="1"/>
</dbReference>
<feature type="signal peptide" evidence="5">
    <location>
        <begin position="1"/>
        <end position="22"/>
    </location>
</feature>
<dbReference type="InterPro" id="IPR039424">
    <property type="entry name" value="SBP_5"/>
</dbReference>
<name>A0ABP8PSV2_9MICO</name>
<dbReference type="InterPro" id="IPR000914">
    <property type="entry name" value="SBP_5_dom"/>
</dbReference>
<comment type="subcellular location">
    <subcellularLocation>
        <location evidence="1">Cell envelope</location>
    </subcellularLocation>
</comment>
<dbReference type="Pfam" id="PF00496">
    <property type="entry name" value="SBP_bac_5"/>
    <property type="match status" value="1"/>
</dbReference>
<dbReference type="PANTHER" id="PTHR30290">
    <property type="entry name" value="PERIPLASMIC BINDING COMPONENT OF ABC TRANSPORTER"/>
    <property type="match status" value="1"/>
</dbReference>
<evidence type="ECO:0000313" key="7">
    <source>
        <dbReference type="EMBL" id="GAA4491531.1"/>
    </source>
</evidence>
<evidence type="ECO:0000259" key="6">
    <source>
        <dbReference type="Pfam" id="PF00496"/>
    </source>
</evidence>
<dbReference type="PANTHER" id="PTHR30290:SF10">
    <property type="entry name" value="PERIPLASMIC OLIGOPEPTIDE-BINDING PROTEIN-RELATED"/>
    <property type="match status" value="1"/>
</dbReference>
<gene>
    <name evidence="7" type="ORF">GCM10023171_35520</name>
</gene>
<evidence type="ECO:0000256" key="2">
    <source>
        <dbReference type="ARBA" id="ARBA00005695"/>
    </source>
</evidence>
<evidence type="ECO:0000313" key="8">
    <source>
        <dbReference type="Proteomes" id="UP001500731"/>
    </source>
</evidence>
<dbReference type="InterPro" id="IPR030678">
    <property type="entry name" value="Peptide/Ni-bd"/>
</dbReference>
<dbReference type="SUPFAM" id="SSF53850">
    <property type="entry name" value="Periplasmic binding protein-like II"/>
    <property type="match status" value="1"/>
</dbReference>
<keyword evidence="8" id="KW-1185">Reference proteome</keyword>
<proteinExistence type="inferred from homology"/>
<accession>A0ABP8PSV2</accession>
<dbReference type="PIRSF" id="PIRSF002741">
    <property type="entry name" value="MppA"/>
    <property type="match status" value="1"/>
</dbReference>
<dbReference type="EMBL" id="BAABGP010000026">
    <property type="protein sequence ID" value="GAA4491531.1"/>
    <property type="molecule type" value="Genomic_DNA"/>
</dbReference>
<organism evidence="7 8">
    <name type="scientific">Microbacterium panaciterrae</name>
    <dbReference type="NCBI Taxonomy" id="985759"/>
    <lineage>
        <taxon>Bacteria</taxon>
        <taxon>Bacillati</taxon>
        <taxon>Actinomycetota</taxon>
        <taxon>Actinomycetes</taxon>
        <taxon>Micrococcales</taxon>
        <taxon>Microbacteriaceae</taxon>
        <taxon>Microbacterium</taxon>
    </lineage>
</organism>